<name>A0A1I2JQB6_9GAMM</name>
<dbReference type="GO" id="GO:0016747">
    <property type="term" value="F:acyltransferase activity, transferring groups other than amino-acyl groups"/>
    <property type="evidence" value="ECO:0007669"/>
    <property type="project" value="InterPro"/>
</dbReference>
<protein>
    <submittedName>
        <fullName evidence="2">Acetyltransferase (GNAT) domain-containing protein</fullName>
    </submittedName>
</protein>
<sequence length="169" mass="18771">MSAKTGSLRMRLGRPEDARAIGLLVRRVARRWVVPDQPRRVGRAMLARFSARGFRERMLAGQRFHLAFLGPVLVGVAGMRDDSHLVQLFVGTRYQGRGIAGKLWRRTMRDAIRRAGTRRFTLNASRCAVPVYRHLGFVPTGPEGRSPKGVVSTPMALTLRRAGTRGPAA</sequence>
<dbReference type="InterPro" id="IPR016181">
    <property type="entry name" value="Acyl_CoA_acyltransferase"/>
</dbReference>
<dbReference type="InterPro" id="IPR052564">
    <property type="entry name" value="N-acetyltrans/Recomb-assoc"/>
</dbReference>
<evidence type="ECO:0000313" key="3">
    <source>
        <dbReference type="Proteomes" id="UP000199477"/>
    </source>
</evidence>
<evidence type="ECO:0000313" key="2">
    <source>
        <dbReference type="EMBL" id="SFF56308.1"/>
    </source>
</evidence>
<organism evidence="2 3">
    <name type="scientific">Dyella marensis</name>
    <dbReference type="NCBI Taxonomy" id="500610"/>
    <lineage>
        <taxon>Bacteria</taxon>
        <taxon>Pseudomonadati</taxon>
        <taxon>Pseudomonadota</taxon>
        <taxon>Gammaproteobacteria</taxon>
        <taxon>Lysobacterales</taxon>
        <taxon>Rhodanobacteraceae</taxon>
        <taxon>Dyella</taxon>
    </lineage>
</organism>
<feature type="domain" description="N-acetyltransferase" evidence="1">
    <location>
        <begin position="8"/>
        <end position="160"/>
    </location>
</feature>
<evidence type="ECO:0000259" key="1">
    <source>
        <dbReference type="PROSITE" id="PS51186"/>
    </source>
</evidence>
<keyword evidence="3" id="KW-1185">Reference proteome</keyword>
<dbReference type="PANTHER" id="PTHR43451">
    <property type="entry name" value="ACETYLTRANSFERASE (GNAT) FAMILY PROTEIN"/>
    <property type="match status" value="1"/>
</dbReference>
<gene>
    <name evidence="2" type="ORF">SAMN02799615_04155</name>
</gene>
<dbReference type="RefSeq" id="WP_035324179.1">
    <property type="nucleotide sequence ID" value="NZ_FONH01000029.1"/>
</dbReference>
<dbReference type="SUPFAM" id="SSF55729">
    <property type="entry name" value="Acyl-CoA N-acyltransferases (Nat)"/>
    <property type="match status" value="1"/>
</dbReference>
<dbReference type="Pfam" id="PF13673">
    <property type="entry name" value="Acetyltransf_10"/>
    <property type="match status" value="1"/>
</dbReference>
<dbReference type="CDD" id="cd04301">
    <property type="entry name" value="NAT_SF"/>
    <property type="match status" value="1"/>
</dbReference>
<accession>A0A1I2JQB6</accession>
<dbReference type="STRING" id="500610.SAMN02799615_04155"/>
<reference evidence="3" key="1">
    <citation type="submission" date="2016-10" db="EMBL/GenBank/DDBJ databases">
        <authorList>
            <person name="Varghese N."/>
            <person name="Submissions S."/>
        </authorList>
    </citation>
    <scope>NUCLEOTIDE SEQUENCE [LARGE SCALE GENOMIC DNA]</scope>
    <source>
        <strain evidence="3">UNC178MFTsu3.1</strain>
    </source>
</reference>
<dbReference type="EMBL" id="FONH01000029">
    <property type="protein sequence ID" value="SFF56308.1"/>
    <property type="molecule type" value="Genomic_DNA"/>
</dbReference>
<dbReference type="Gene3D" id="3.40.630.30">
    <property type="match status" value="1"/>
</dbReference>
<dbReference type="Proteomes" id="UP000199477">
    <property type="component" value="Unassembled WGS sequence"/>
</dbReference>
<dbReference type="PROSITE" id="PS51186">
    <property type="entry name" value="GNAT"/>
    <property type="match status" value="1"/>
</dbReference>
<keyword evidence="2" id="KW-0808">Transferase</keyword>
<dbReference type="AlphaFoldDB" id="A0A1I2JQB6"/>
<dbReference type="InterPro" id="IPR000182">
    <property type="entry name" value="GNAT_dom"/>
</dbReference>
<proteinExistence type="predicted"/>
<dbReference type="PANTHER" id="PTHR43451:SF1">
    <property type="entry name" value="ACETYLTRANSFERASE"/>
    <property type="match status" value="1"/>
</dbReference>